<dbReference type="Proteomes" id="UP000005096">
    <property type="component" value="Chromosome"/>
</dbReference>
<dbReference type="SUPFAM" id="SSF50692">
    <property type="entry name" value="ADC-like"/>
    <property type="match status" value="1"/>
</dbReference>
<keyword evidence="5 9" id="KW-0865">Zymogen</keyword>
<evidence type="ECO:0000256" key="9">
    <source>
        <dbReference type="HAMAP-Rule" id="MF_00446"/>
    </source>
</evidence>
<keyword evidence="1 9" id="KW-0963">Cytoplasm</keyword>
<feature type="chain" id="PRO_5013997807" description="Aspartate 1-decarboxylase beta chain" evidence="9 13">
    <location>
        <begin position="1"/>
        <end position="24"/>
    </location>
</feature>
<dbReference type="PaxDb" id="584708-Apau_0516"/>
<feature type="binding site" evidence="9 11">
    <location>
        <begin position="71"/>
        <end position="73"/>
    </location>
    <ligand>
        <name>substrate</name>
    </ligand>
</feature>
<dbReference type="PIRSF" id="PIRSF006246">
    <property type="entry name" value="Asp_decarbox"/>
    <property type="match status" value="1"/>
</dbReference>
<comment type="similarity">
    <text evidence="9">Belongs to the PanD family.</text>
</comment>
<feature type="chain" id="PRO_5013997810" description="Aspartate 1-decarboxylase alpha chain" evidence="9 13">
    <location>
        <begin position="25"/>
        <end position="125"/>
    </location>
</feature>
<dbReference type="Gene3D" id="2.40.40.20">
    <property type="match status" value="1"/>
</dbReference>
<dbReference type="GO" id="GO:0005829">
    <property type="term" value="C:cytosol"/>
    <property type="evidence" value="ECO:0007669"/>
    <property type="project" value="TreeGrafter"/>
</dbReference>
<dbReference type="HOGENOM" id="CLU_115305_2_0_0"/>
<proteinExistence type="inferred from homology"/>
<evidence type="ECO:0000256" key="12">
    <source>
        <dbReference type="PIRSR" id="PIRSR006246-3"/>
    </source>
</evidence>
<evidence type="ECO:0000256" key="1">
    <source>
        <dbReference type="ARBA" id="ARBA00022490"/>
    </source>
</evidence>
<evidence type="ECO:0000256" key="13">
    <source>
        <dbReference type="PIRSR" id="PIRSR006246-5"/>
    </source>
</evidence>
<comment type="PTM">
    <text evidence="9 12">Is synthesized initially as an inactive proenzyme, which is activated by self-cleavage at a specific serine bond to produce a beta-subunit with a hydroxyl group at its C-terminus and an alpha-subunit with a pyruvoyl group at its N-terminus.</text>
</comment>
<dbReference type="Pfam" id="PF02261">
    <property type="entry name" value="Asp_decarbox"/>
    <property type="match status" value="1"/>
</dbReference>
<sequence>MFVKMCRGKVHRATVTEANLHYVGSITLGKELLEASGILPGEAVQVLDVDNGNRLETYTIEGPRGTVCLNGPAARLVQPGDRVVVIAYGWMEEGEARGWRPRVALVDSENRVVEVLRGEEHGLCR</sequence>
<comment type="subcellular location">
    <subcellularLocation>
        <location evidence="9">Cytoplasm</location>
    </subcellularLocation>
</comment>
<dbReference type="UniPathway" id="UPA00028">
    <property type="reaction ID" value="UER00002"/>
</dbReference>
<comment type="subunit">
    <text evidence="9">Heterooctamer of four alpha and four beta subunits.</text>
</comment>
<keyword evidence="8 9" id="KW-0670">Pyruvate</keyword>
<dbReference type="PANTHER" id="PTHR21012:SF0">
    <property type="entry name" value="ASPARTATE 1-DECARBOXYLASE"/>
    <property type="match status" value="1"/>
</dbReference>
<comment type="function">
    <text evidence="9">Catalyzes the pyruvoyl-dependent decarboxylation of aspartate to produce beta-alanine.</text>
</comment>
<evidence type="ECO:0000256" key="3">
    <source>
        <dbReference type="ARBA" id="ARBA00022793"/>
    </source>
</evidence>
<feature type="binding site" evidence="9 11">
    <location>
        <position position="57"/>
    </location>
    <ligand>
        <name>substrate</name>
    </ligand>
</feature>
<accession>E3D018</accession>
<comment type="catalytic activity">
    <reaction evidence="9">
        <text>L-aspartate + H(+) = beta-alanine + CO2</text>
        <dbReference type="Rhea" id="RHEA:19497"/>
        <dbReference type="ChEBI" id="CHEBI:15378"/>
        <dbReference type="ChEBI" id="CHEBI:16526"/>
        <dbReference type="ChEBI" id="CHEBI:29991"/>
        <dbReference type="ChEBI" id="CHEBI:57966"/>
        <dbReference type="EC" id="4.1.1.11"/>
    </reaction>
</comment>
<evidence type="ECO:0000313" key="15">
    <source>
        <dbReference type="Proteomes" id="UP000005096"/>
    </source>
</evidence>
<dbReference type="InterPro" id="IPR009010">
    <property type="entry name" value="Asp_de-COase-like_dom_sf"/>
</dbReference>
<evidence type="ECO:0000256" key="8">
    <source>
        <dbReference type="ARBA" id="ARBA00023317"/>
    </source>
</evidence>
<feature type="active site" description="Proton donor" evidence="9 10">
    <location>
        <position position="58"/>
    </location>
</feature>
<keyword evidence="4 9" id="KW-0068">Autocatalytic cleavage</keyword>
<dbReference type="CDD" id="cd06919">
    <property type="entry name" value="Asp_decarbox"/>
    <property type="match status" value="1"/>
</dbReference>
<evidence type="ECO:0000256" key="10">
    <source>
        <dbReference type="PIRSR" id="PIRSR006246-1"/>
    </source>
</evidence>
<dbReference type="eggNOG" id="COG0853">
    <property type="taxonomic scope" value="Bacteria"/>
</dbReference>
<protein>
    <recommendedName>
        <fullName evidence="9">Aspartate 1-decarboxylase</fullName>
        <ecNumber evidence="9">4.1.1.11</ecNumber>
    </recommendedName>
    <alternativeName>
        <fullName evidence="9">Aspartate alpha-decarboxylase</fullName>
    </alternativeName>
    <component>
        <recommendedName>
            <fullName evidence="9">Aspartate 1-decarboxylase beta chain</fullName>
        </recommendedName>
    </component>
    <component>
        <recommendedName>
            <fullName evidence="9">Aspartate 1-decarboxylase alpha chain</fullName>
        </recommendedName>
    </component>
</protein>
<evidence type="ECO:0000256" key="11">
    <source>
        <dbReference type="PIRSR" id="PIRSR006246-2"/>
    </source>
</evidence>
<dbReference type="RefSeq" id="WP_006300104.1">
    <property type="nucleotide sequence ID" value="NZ_CM001022.1"/>
</dbReference>
<evidence type="ECO:0000256" key="7">
    <source>
        <dbReference type="ARBA" id="ARBA00023270"/>
    </source>
</evidence>
<dbReference type="AlphaFoldDB" id="E3D018"/>
<dbReference type="InterPro" id="IPR003190">
    <property type="entry name" value="Asp_decarbox"/>
</dbReference>
<dbReference type="OrthoDB" id="9803983at2"/>
<evidence type="ECO:0000256" key="5">
    <source>
        <dbReference type="ARBA" id="ARBA00023145"/>
    </source>
</evidence>
<dbReference type="EC" id="4.1.1.11" evidence="9"/>
<reference evidence="14 15" key="1">
    <citation type="journal article" date="2010" name="Stand. Genomic Sci.">
        <title>Non-contiguous finished genome sequence of Aminomonas paucivorans type strain (GLU-3).</title>
        <authorList>
            <person name="Pitluck S."/>
            <person name="Yasawong M."/>
            <person name="Held B."/>
            <person name="Lapidus A."/>
            <person name="Nolan M."/>
            <person name="Copeland A."/>
            <person name="Lucas S."/>
            <person name="Del Rio T.G."/>
            <person name="Tice H."/>
            <person name="Cheng J.F."/>
            <person name="Chertkov O."/>
            <person name="Goodwin L."/>
            <person name="Tapia R."/>
            <person name="Han C."/>
            <person name="Liolios K."/>
            <person name="Ivanova N."/>
            <person name="Mavromatis K."/>
            <person name="Ovchinnikova G."/>
            <person name="Pati A."/>
            <person name="Chen A."/>
            <person name="Palaniappan K."/>
            <person name="Land M."/>
            <person name="Hauser L."/>
            <person name="Chang Y.J."/>
            <person name="Jeffries C.D."/>
            <person name="Pukall R."/>
            <person name="Spring S."/>
            <person name="Rohde M."/>
            <person name="Sikorski J."/>
            <person name="Goker M."/>
            <person name="Woyke T."/>
            <person name="Bristow J."/>
            <person name="Eisen J.A."/>
            <person name="Markowitz V."/>
            <person name="Hugenholtz P."/>
            <person name="Kyrpides N.C."/>
            <person name="Klenk H.P."/>
        </authorList>
    </citation>
    <scope>NUCLEOTIDE SEQUENCE [LARGE SCALE GENOMIC DNA]</scope>
    <source>
        <strain evidence="14 15">DSM 12260</strain>
    </source>
</reference>
<dbReference type="GO" id="GO:0004068">
    <property type="term" value="F:aspartate 1-decarboxylase activity"/>
    <property type="evidence" value="ECO:0007669"/>
    <property type="project" value="UniProtKB-UniRule"/>
</dbReference>
<organism evidence="14 15">
    <name type="scientific">Aminomonas paucivorans DSM 12260</name>
    <dbReference type="NCBI Taxonomy" id="584708"/>
    <lineage>
        <taxon>Bacteria</taxon>
        <taxon>Thermotogati</taxon>
        <taxon>Synergistota</taxon>
        <taxon>Synergistia</taxon>
        <taxon>Synergistales</taxon>
        <taxon>Synergistaceae</taxon>
        <taxon>Aminomonas</taxon>
    </lineage>
</organism>
<dbReference type="GO" id="GO:0006523">
    <property type="term" value="P:alanine biosynthetic process"/>
    <property type="evidence" value="ECO:0007669"/>
    <property type="project" value="InterPro"/>
</dbReference>
<feature type="modified residue" description="Pyruvic acid (Ser)" evidence="9 12">
    <location>
        <position position="25"/>
    </location>
</feature>
<evidence type="ECO:0000256" key="6">
    <source>
        <dbReference type="ARBA" id="ARBA00023239"/>
    </source>
</evidence>
<evidence type="ECO:0000256" key="4">
    <source>
        <dbReference type="ARBA" id="ARBA00022813"/>
    </source>
</evidence>
<dbReference type="HAMAP" id="MF_00446">
    <property type="entry name" value="PanD"/>
    <property type="match status" value="1"/>
</dbReference>
<dbReference type="EMBL" id="CM001022">
    <property type="protein sequence ID" value="EFQ22950.1"/>
    <property type="molecule type" value="Genomic_DNA"/>
</dbReference>
<feature type="active site" description="Schiff-base intermediate with substrate; via pyruvic acid" evidence="9 10">
    <location>
        <position position="25"/>
    </location>
</feature>
<dbReference type="PANTHER" id="PTHR21012">
    <property type="entry name" value="ASPARTATE 1-DECARBOXYLASE"/>
    <property type="match status" value="1"/>
</dbReference>
<gene>
    <name evidence="9" type="primary">panD</name>
    <name evidence="14" type="ORF">Apau_0516</name>
</gene>
<keyword evidence="7 9" id="KW-0704">Schiff base</keyword>
<name>E3D018_9BACT</name>
<comment type="pathway">
    <text evidence="9">Cofactor biosynthesis; (R)-pantothenate biosynthesis; beta-alanine from L-aspartate: step 1/1.</text>
</comment>
<keyword evidence="6 9" id="KW-0456">Lyase</keyword>
<dbReference type="NCBIfam" id="TIGR00223">
    <property type="entry name" value="panD"/>
    <property type="match status" value="1"/>
</dbReference>
<evidence type="ECO:0000313" key="14">
    <source>
        <dbReference type="EMBL" id="EFQ22950.1"/>
    </source>
</evidence>
<dbReference type="GO" id="GO:0015940">
    <property type="term" value="P:pantothenate biosynthetic process"/>
    <property type="evidence" value="ECO:0007669"/>
    <property type="project" value="UniProtKB-UniRule"/>
</dbReference>
<comment type="cofactor">
    <cofactor evidence="9 10">
        <name>pyruvate</name>
        <dbReference type="ChEBI" id="CHEBI:15361"/>
    </cofactor>
    <text evidence="9 10">Binds 1 pyruvoyl group covalently per subunit.</text>
</comment>
<evidence type="ECO:0000256" key="2">
    <source>
        <dbReference type="ARBA" id="ARBA00022655"/>
    </source>
</evidence>
<keyword evidence="3 9" id="KW-0210">Decarboxylase</keyword>
<keyword evidence="2 9" id="KW-0566">Pantothenate biosynthesis</keyword>
<dbReference type="STRING" id="584708.Apau_0516"/>
<keyword evidence="15" id="KW-1185">Reference proteome</keyword>